<dbReference type="RefSeq" id="WP_099324746.1">
    <property type="nucleotide sequence ID" value="NZ_LT934425.1"/>
</dbReference>
<dbReference type="Proteomes" id="UP000221734">
    <property type="component" value="Chromosome Kuenenia_stuttgartiensis_MBR1"/>
</dbReference>
<dbReference type="OrthoDB" id="9766487at2"/>
<evidence type="ECO:0008006" key="3">
    <source>
        <dbReference type="Google" id="ProtNLM"/>
    </source>
</evidence>
<dbReference type="EMBL" id="LT934425">
    <property type="protein sequence ID" value="SOH03993.1"/>
    <property type="molecule type" value="Genomic_DNA"/>
</dbReference>
<dbReference type="AlphaFoldDB" id="A0A2C9CEJ9"/>
<evidence type="ECO:0000313" key="1">
    <source>
        <dbReference type="EMBL" id="SOH03993.1"/>
    </source>
</evidence>
<dbReference type="SUPFAM" id="SSF55486">
    <property type="entry name" value="Metalloproteases ('zincins'), catalytic domain"/>
    <property type="match status" value="1"/>
</dbReference>
<sequence length="273" mass="31851">MNKNKTRNQIEDKYKWDLSVLYASDDCWEKDYRKVEKGLPQLMAFKGALADSGKLGQFMQLYIDHSVVRENLHVYAHVRFFEDTRNAVYEEMKGRIELLVSKISAETVFIKKELSSLSLDDIDTMIHENSQLAGYRFFLKSYARYKTAHPFGGNGNCFSRTENCLKKPDDAFLAFHDNNILFGEFEHKGEKIHLSHAKYAQLLESPDRDLRQKVFDYYYRPFRQNIDVLANIYAANVLANIKLAKVRNYASMLEMSLFPDYVPLPKQGIQQSR</sequence>
<protein>
    <recommendedName>
        <fullName evidence="3">Oligoendopeptidase F</fullName>
    </recommendedName>
</protein>
<gene>
    <name evidence="1" type="primary">pepF_1</name>
    <name evidence="1" type="ORF">KSMBR1_1494</name>
</gene>
<dbReference type="Gene3D" id="1.20.140.70">
    <property type="entry name" value="Oligopeptidase f, N-terminal domain"/>
    <property type="match status" value="1"/>
</dbReference>
<evidence type="ECO:0000313" key="2">
    <source>
        <dbReference type="Proteomes" id="UP000221734"/>
    </source>
</evidence>
<dbReference type="Gene3D" id="1.10.287.830">
    <property type="entry name" value="putative peptidase helix hairpin domain like"/>
    <property type="match status" value="1"/>
</dbReference>
<proteinExistence type="predicted"/>
<name>A0A2C9CEJ9_KUEST</name>
<accession>A0A2C9CEJ9</accession>
<keyword evidence="2" id="KW-1185">Reference proteome</keyword>
<dbReference type="KEGG" id="kst:KSMBR1_1494"/>
<organism evidence="1 2">
    <name type="scientific">Kuenenia stuttgartiensis</name>
    <dbReference type="NCBI Taxonomy" id="174633"/>
    <lineage>
        <taxon>Bacteria</taxon>
        <taxon>Pseudomonadati</taxon>
        <taxon>Planctomycetota</taxon>
        <taxon>Candidatus Brocadiia</taxon>
        <taxon>Candidatus Brocadiales</taxon>
        <taxon>Candidatus Brocadiaceae</taxon>
        <taxon>Candidatus Kuenenia</taxon>
    </lineage>
</organism>
<reference evidence="2" key="1">
    <citation type="submission" date="2017-10" db="EMBL/GenBank/DDBJ databases">
        <authorList>
            <person name="Frank J."/>
        </authorList>
    </citation>
    <scope>NUCLEOTIDE SEQUENCE [LARGE SCALE GENOMIC DNA]</scope>
</reference>